<protein>
    <submittedName>
        <fullName evidence="1">MoaD/ThiS family protein</fullName>
    </submittedName>
</protein>
<gene>
    <name evidence="1" type="ORF">J4E96_04025</name>
</gene>
<keyword evidence="2" id="KW-1185">Reference proteome</keyword>
<dbReference type="SUPFAM" id="SSF54285">
    <property type="entry name" value="MoaD/ThiS"/>
    <property type="match status" value="1"/>
</dbReference>
<organism evidence="1 2">
    <name type="scientific">Pengzhenrongella sicca</name>
    <dbReference type="NCBI Taxonomy" id="2819238"/>
    <lineage>
        <taxon>Bacteria</taxon>
        <taxon>Bacillati</taxon>
        <taxon>Actinomycetota</taxon>
        <taxon>Actinomycetes</taxon>
        <taxon>Micrococcales</taxon>
        <taxon>Pengzhenrongella</taxon>
    </lineage>
</organism>
<evidence type="ECO:0000313" key="1">
    <source>
        <dbReference type="EMBL" id="QTE31308.1"/>
    </source>
</evidence>
<dbReference type="Proteomes" id="UP000663937">
    <property type="component" value="Chromosome"/>
</dbReference>
<dbReference type="Gene3D" id="3.10.20.30">
    <property type="match status" value="1"/>
</dbReference>
<accession>A0A8A4ZP08</accession>
<dbReference type="InterPro" id="IPR003749">
    <property type="entry name" value="ThiS/MoaD-like"/>
</dbReference>
<sequence length="79" mass="7871">MVTVRYFAAAADAAGTTTETLAAATLGELRAVMVAAHGAELGRVLTRCTILVDGLRLDDDGAALAAGDLADVLPPFAGG</sequence>
<evidence type="ECO:0000313" key="2">
    <source>
        <dbReference type="Proteomes" id="UP000663937"/>
    </source>
</evidence>
<dbReference type="AlphaFoldDB" id="A0A8A4ZP08"/>
<dbReference type="EMBL" id="CP071868">
    <property type="protein sequence ID" value="QTE31308.1"/>
    <property type="molecule type" value="Genomic_DNA"/>
</dbReference>
<dbReference type="Pfam" id="PF02597">
    <property type="entry name" value="ThiS"/>
    <property type="match status" value="1"/>
</dbReference>
<dbReference type="InterPro" id="IPR012675">
    <property type="entry name" value="Beta-grasp_dom_sf"/>
</dbReference>
<proteinExistence type="predicted"/>
<name>A0A8A4ZP08_9MICO</name>
<dbReference type="KEGG" id="psic:J4E96_04025"/>
<reference evidence="1" key="1">
    <citation type="submission" date="2021-03" db="EMBL/GenBank/DDBJ databases">
        <title>Pengzhenrongella sicca gen. nov., sp. nov., a new member of suborder Micrococcineae isolated from High-Arctic tundra soil.</title>
        <authorList>
            <person name="Peng F."/>
        </authorList>
    </citation>
    <scope>NUCLEOTIDE SEQUENCE</scope>
    <source>
        <strain evidence="1">LRZ-2</strain>
    </source>
</reference>
<dbReference type="InterPro" id="IPR016155">
    <property type="entry name" value="Mopterin_synth/thiamin_S_b"/>
</dbReference>